<evidence type="ECO:0000256" key="1">
    <source>
        <dbReference type="ARBA" id="ARBA00022676"/>
    </source>
</evidence>
<gene>
    <name evidence="4" type="ORF">I5V89_20275</name>
</gene>
<feature type="domain" description="Glycosyltransferase subfamily 4-like N-terminal" evidence="3">
    <location>
        <begin position="27"/>
        <end position="175"/>
    </location>
</feature>
<evidence type="ECO:0000256" key="2">
    <source>
        <dbReference type="ARBA" id="ARBA00022679"/>
    </source>
</evidence>
<dbReference type="PANTHER" id="PTHR12526">
    <property type="entry name" value="GLYCOSYLTRANSFERASE"/>
    <property type="match status" value="1"/>
</dbReference>
<evidence type="ECO:0000313" key="4">
    <source>
        <dbReference type="EMBL" id="MBH1792197.1"/>
    </source>
</evidence>
<dbReference type="Gene3D" id="3.40.50.2000">
    <property type="entry name" value="Glycogen Phosphorylase B"/>
    <property type="match status" value="2"/>
</dbReference>
<proteinExistence type="predicted"/>
<protein>
    <submittedName>
        <fullName evidence="4">Glycosyltransferase family 4 protein</fullName>
    </submittedName>
</protein>
<dbReference type="AlphaFoldDB" id="A0AA40Y7E7"/>
<dbReference type="CDD" id="cd03801">
    <property type="entry name" value="GT4_PimA-like"/>
    <property type="match status" value="1"/>
</dbReference>
<keyword evidence="2" id="KW-0808">Transferase</keyword>
<dbReference type="PANTHER" id="PTHR12526:SF510">
    <property type="entry name" value="D-INOSITOL 3-PHOSPHATE GLYCOSYLTRANSFERASE"/>
    <property type="match status" value="1"/>
</dbReference>
<dbReference type="EMBL" id="JADUOV010000020">
    <property type="protein sequence ID" value="MBH1792197.1"/>
    <property type="molecule type" value="Genomic_DNA"/>
</dbReference>
<dbReference type="InterPro" id="IPR028098">
    <property type="entry name" value="Glyco_trans_4-like_N"/>
</dbReference>
<dbReference type="Pfam" id="PF13439">
    <property type="entry name" value="Glyco_transf_4"/>
    <property type="match status" value="1"/>
</dbReference>
<dbReference type="Pfam" id="PF13692">
    <property type="entry name" value="Glyco_trans_1_4"/>
    <property type="match status" value="1"/>
</dbReference>
<name>A0AA40Y7E7_STEMA</name>
<sequence length="367" mass="40508">MHVLMLSKRQYTGRDLIDDRYGRLWEIPEALARRGHAISGIALSYRHRDSGNFLSAAGVQWRSINALSLETIQLERAIRRLHQQCPIDVLLTSSDAPCTVLGASLAKHIHTPHVADLYDNYESFGLSRIPGMRAAFRRACAGSKAISAVTHALADHVKSTLSTPVPVHVIGNGVRRDLFHPIDKRVSREMLGLPVKARLIGCAGALDQSRGIEDLFRAFQALSERHPDIHLVIAGPRDATLHRYPHPRIIDFGVIGWKQVPLLINSLDVSVVCNRNSGFGRFCYPLKLAESIACGVPIVASDVGDTRRIGGGAIRVYAPGDINDLVESIDLQLQMPLSNTALRAFDWEERAIQMEALLLEATRSNHP</sequence>
<organism evidence="4 5">
    <name type="scientific">Stenotrophomonas maltophilia</name>
    <name type="common">Pseudomonas maltophilia</name>
    <name type="synonym">Xanthomonas maltophilia</name>
    <dbReference type="NCBI Taxonomy" id="40324"/>
    <lineage>
        <taxon>Bacteria</taxon>
        <taxon>Pseudomonadati</taxon>
        <taxon>Pseudomonadota</taxon>
        <taxon>Gammaproteobacteria</taxon>
        <taxon>Lysobacterales</taxon>
        <taxon>Lysobacteraceae</taxon>
        <taxon>Stenotrophomonas</taxon>
        <taxon>Stenotrophomonas maltophilia group</taxon>
    </lineage>
</organism>
<evidence type="ECO:0000259" key="3">
    <source>
        <dbReference type="Pfam" id="PF13439"/>
    </source>
</evidence>
<reference evidence="4" key="1">
    <citation type="submission" date="2020-11" db="EMBL/GenBank/DDBJ databases">
        <title>Enhanced detection system for hospital associated transmission using whole genome sequencing surveillance.</title>
        <authorList>
            <person name="Harrison L.H."/>
            <person name="Van Tyne D."/>
            <person name="Marsh J.W."/>
            <person name="Griffith M.P."/>
            <person name="Snyder D.J."/>
            <person name="Cooper V.S."/>
            <person name="Mustapha M."/>
        </authorList>
    </citation>
    <scope>NUCLEOTIDE SEQUENCE</scope>
    <source>
        <strain evidence="4">STEN00053</strain>
    </source>
</reference>
<keyword evidence="1" id="KW-0328">Glycosyltransferase</keyword>
<dbReference type="GO" id="GO:0016757">
    <property type="term" value="F:glycosyltransferase activity"/>
    <property type="evidence" value="ECO:0007669"/>
    <property type="project" value="UniProtKB-KW"/>
</dbReference>
<dbReference type="Proteomes" id="UP000634179">
    <property type="component" value="Unassembled WGS sequence"/>
</dbReference>
<accession>A0AA40Y7E7</accession>
<evidence type="ECO:0000313" key="5">
    <source>
        <dbReference type="Proteomes" id="UP000634179"/>
    </source>
</evidence>
<comment type="caution">
    <text evidence="4">The sequence shown here is derived from an EMBL/GenBank/DDBJ whole genome shotgun (WGS) entry which is preliminary data.</text>
</comment>
<dbReference type="SUPFAM" id="SSF53756">
    <property type="entry name" value="UDP-Glycosyltransferase/glycogen phosphorylase"/>
    <property type="match status" value="1"/>
</dbReference>